<dbReference type="SUPFAM" id="SSF101148">
    <property type="entry name" value="Plant invertase/pectin methylesterase inhibitor"/>
    <property type="match status" value="1"/>
</dbReference>
<protein>
    <submittedName>
        <fullName evidence="7">Uncharacterized protein LOC101505049</fullName>
    </submittedName>
</protein>
<dbReference type="GO" id="GO:0004857">
    <property type="term" value="F:enzyme inhibitor activity"/>
    <property type="evidence" value="ECO:0007669"/>
    <property type="project" value="InterPro"/>
</dbReference>
<evidence type="ECO:0000256" key="1">
    <source>
        <dbReference type="ARBA" id="ARBA00022729"/>
    </source>
</evidence>
<evidence type="ECO:0000259" key="5">
    <source>
        <dbReference type="SMART" id="SM00856"/>
    </source>
</evidence>
<feature type="domain" description="Pectinesterase inhibitor" evidence="5">
    <location>
        <begin position="28"/>
        <end position="174"/>
    </location>
</feature>
<gene>
    <name evidence="7" type="primary">LOC101505049</name>
</gene>
<dbReference type="InterPro" id="IPR006501">
    <property type="entry name" value="Pectinesterase_inhib_dom"/>
</dbReference>
<dbReference type="AlphaFoldDB" id="A0A1S2XDE9"/>
<dbReference type="InterPro" id="IPR035513">
    <property type="entry name" value="Invertase/methylesterase_inhib"/>
</dbReference>
<evidence type="ECO:0000313" key="6">
    <source>
        <dbReference type="Proteomes" id="UP000087171"/>
    </source>
</evidence>
<dbReference type="GeneID" id="101505049"/>
<evidence type="ECO:0000313" key="7">
    <source>
        <dbReference type="RefSeq" id="XP_004486562.1"/>
    </source>
</evidence>
<accession>A0A1S2XDE9</accession>
<proteinExistence type="inferred from homology"/>
<dbReference type="RefSeq" id="XP_004486562.1">
    <property type="nucleotide sequence ID" value="XM_004486505.1"/>
</dbReference>
<comment type="similarity">
    <text evidence="3">Belongs to the PMEI family.</text>
</comment>
<organism evidence="6 7">
    <name type="scientific">Cicer arietinum</name>
    <name type="common">Chickpea</name>
    <name type="synonym">Garbanzo</name>
    <dbReference type="NCBI Taxonomy" id="3827"/>
    <lineage>
        <taxon>Eukaryota</taxon>
        <taxon>Viridiplantae</taxon>
        <taxon>Streptophyta</taxon>
        <taxon>Embryophyta</taxon>
        <taxon>Tracheophyta</taxon>
        <taxon>Spermatophyta</taxon>
        <taxon>Magnoliopsida</taxon>
        <taxon>eudicotyledons</taxon>
        <taxon>Gunneridae</taxon>
        <taxon>Pentapetalae</taxon>
        <taxon>rosids</taxon>
        <taxon>fabids</taxon>
        <taxon>Fabales</taxon>
        <taxon>Fabaceae</taxon>
        <taxon>Papilionoideae</taxon>
        <taxon>50 kb inversion clade</taxon>
        <taxon>NPAAA clade</taxon>
        <taxon>Hologalegina</taxon>
        <taxon>IRL clade</taxon>
        <taxon>Cicereae</taxon>
        <taxon>Cicer</taxon>
    </lineage>
</organism>
<evidence type="ECO:0000256" key="3">
    <source>
        <dbReference type="ARBA" id="ARBA00038471"/>
    </source>
</evidence>
<feature type="chain" id="PRO_5010164355" evidence="4">
    <location>
        <begin position="26"/>
        <end position="187"/>
    </location>
</feature>
<dbReference type="InterPro" id="IPR052421">
    <property type="entry name" value="PCW_Enzyme_Inhibitor"/>
</dbReference>
<keyword evidence="1 4" id="KW-0732">Signal</keyword>
<evidence type="ECO:0000256" key="2">
    <source>
        <dbReference type="ARBA" id="ARBA00023157"/>
    </source>
</evidence>
<dbReference type="CDD" id="cd15800">
    <property type="entry name" value="PMEI-like_2"/>
    <property type="match status" value="1"/>
</dbReference>
<keyword evidence="6" id="KW-1185">Reference proteome</keyword>
<dbReference type="PaxDb" id="3827-XP_004486562.1"/>
<sequence>MDFTKTHAVLLIVTVSLLFAPTSYAARTTEARIWNMCKPTTNPVVCYKTILPEATKTQKFNMYKALEVEIQAAQTQVIQTATNIATLIFQSSNNKDVSDALNTCKDQFSNIVDAITESVDLVSKRNVGEARFKFSAVISYYSACKDAFTESNITFPIAADAQAVYDLGGNCLDLMKAIEDKERARRT</sequence>
<dbReference type="NCBIfam" id="TIGR01614">
    <property type="entry name" value="PME_inhib"/>
    <property type="match status" value="1"/>
</dbReference>
<reference evidence="7" key="2">
    <citation type="submission" date="2025-08" db="UniProtKB">
        <authorList>
            <consortium name="RefSeq"/>
        </authorList>
    </citation>
    <scope>IDENTIFICATION</scope>
    <source>
        <tissue evidence="7">Etiolated seedlings</tissue>
    </source>
</reference>
<name>A0A1S2XDE9_CICAR</name>
<feature type="signal peptide" evidence="4">
    <location>
        <begin position="1"/>
        <end position="25"/>
    </location>
</feature>
<keyword evidence="2" id="KW-1015">Disulfide bond</keyword>
<dbReference type="PANTHER" id="PTHR36710:SF18">
    <property type="entry name" value="PECTINESTERASE INHIBITOR 5-RELATED"/>
    <property type="match status" value="1"/>
</dbReference>
<dbReference type="PANTHER" id="PTHR36710">
    <property type="entry name" value="PECTINESTERASE INHIBITOR-LIKE"/>
    <property type="match status" value="1"/>
</dbReference>
<dbReference type="Pfam" id="PF04043">
    <property type="entry name" value="PMEI"/>
    <property type="match status" value="1"/>
</dbReference>
<dbReference type="FunFam" id="1.20.140.40:FF:000003">
    <property type="entry name" value="Invertase/pectin methylesterase inhibitor family protein"/>
    <property type="match status" value="1"/>
</dbReference>
<evidence type="ECO:0000256" key="4">
    <source>
        <dbReference type="SAM" id="SignalP"/>
    </source>
</evidence>
<dbReference type="KEGG" id="cam:101505049"/>
<dbReference type="OrthoDB" id="770764at2759"/>
<dbReference type="SMART" id="SM00856">
    <property type="entry name" value="PMEI"/>
    <property type="match status" value="1"/>
</dbReference>
<dbReference type="Gene3D" id="1.20.140.40">
    <property type="entry name" value="Invertase/pectin methylesterase inhibitor family protein"/>
    <property type="match status" value="1"/>
</dbReference>
<dbReference type="Proteomes" id="UP000087171">
    <property type="component" value="Chromosome Ca1"/>
</dbReference>
<reference evidence="6" key="1">
    <citation type="journal article" date="2013" name="Nat. Biotechnol.">
        <title>Draft genome sequence of chickpea (Cicer arietinum) provides a resource for trait improvement.</title>
        <authorList>
            <person name="Varshney R.K."/>
            <person name="Song C."/>
            <person name="Saxena R.K."/>
            <person name="Azam S."/>
            <person name="Yu S."/>
            <person name="Sharpe A.G."/>
            <person name="Cannon S."/>
            <person name="Baek J."/>
            <person name="Rosen B.D."/>
            <person name="Tar'an B."/>
            <person name="Millan T."/>
            <person name="Zhang X."/>
            <person name="Ramsay L.D."/>
            <person name="Iwata A."/>
            <person name="Wang Y."/>
            <person name="Nelson W."/>
            <person name="Farmer A.D."/>
            <person name="Gaur P.M."/>
            <person name="Soderlund C."/>
            <person name="Penmetsa R.V."/>
            <person name="Xu C."/>
            <person name="Bharti A.K."/>
            <person name="He W."/>
            <person name="Winter P."/>
            <person name="Zhao S."/>
            <person name="Hane J.K."/>
            <person name="Carrasquilla-Garcia N."/>
            <person name="Condie J.A."/>
            <person name="Upadhyaya H.D."/>
            <person name="Luo M.C."/>
            <person name="Thudi M."/>
            <person name="Gowda C.L."/>
            <person name="Singh N.P."/>
            <person name="Lichtenzveig J."/>
            <person name="Gali K.K."/>
            <person name="Rubio J."/>
            <person name="Nadarajan N."/>
            <person name="Dolezel J."/>
            <person name="Bansal K.C."/>
            <person name="Xu X."/>
            <person name="Edwards D."/>
            <person name="Zhang G."/>
            <person name="Kahl G."/>
            <person name="Gil J."/>
            <person name="Singh K.B."/>
            <person name="Datta S.K."/>
            <person name="Jackson S.A."/>
            <person name="Wang J."/>
            <person name="Cook D.R."/>
        </authorList>
    </citation>
    <scope>NUCLEOTIDE SEQUENCE [LARGE SCALE GENOMIC DNA]</scope>
    <source>
        <strain evidence="6">cv. CDC Frontier</strain>
    </source>
</reference>